<feature type="region of interest" description="Disordered" evidence="1">
    <location>
        <begin position="96"/>
        <end position="116"/>
    </location>
</feature>
<name>A0A873WEJ9_9CAUD</name>
<sequence length="134" mass="14954">MIRVRPCRHNRGPSCGADVVALVPYDCFRFFQLREPILKHVDAAHLHACVDVHRHTSGDETVGQSAIVECSAGLLKQFLAVTIEERLLAATSECLRDERSNDSFPAARRQHDQDATRTAQRLAGARDQVRLVLP</sequence>
<dbReference type="EMBL" id="MT701586">
    <property type="protein sequence ID" value="QPB08653.1"/>
    <property type="molecule type" value="Genomic_DNA"/>
</dbReference>
<evidence type="ECO:0000313" key="2">
    <source>
        <dbReference type="EMBL" id="QPB08653.1"/>
    </source>
</evidence>
<organism evidence="2 3">
    <name type="scientific">Burkholderia phage Mica</name>
    <dbReference type="NCBI Taxonomy" id="2767579"/>
    <lineage>
        <taxon>Viruses</taxon>
        <taxon>Duplodnaviria</taxon>
        <taxon>Heunggongvirae</taxon>
        <taxon>Uroviricota</taxon>
        <taxon>Caudoviricetes</taxon>
        <taxon>Micavirus</taxon>
        <taxon>Micavirus Mica</taxon>
    </lineage>
</organism>
<protein>
    <submittedName>
        <fullName evidence="2">Uncharacterized protein</fullName>
    </submittedName>
</protein>
<gene>
    <name evidence="2" type="ORF">CPT_Mica_041</name>
</gene>
<keyword evidence="3" id="KW-1185">Reference proteome</keyword>
<accession>A0A873WEJ9</accession>
<proteinExistence type="predicted"/>
<reference evidence="2" key="1">
    <citation type="submission" date="2020-07" db="EMBL/GenBank/DDBJ databases">
        <title>Complete genome sequence of Burkholderia cenocepacia myophage Mica.</title>
        <authorList>
            <person name="Garcia J.A."/>
            <person name="Yao G.W."/>
            <person name="Guadalupe Vizoso-Pinto M."/>
            <person name="Gonzalez C."/>
            <person name="Liu M.L."/>
            <person name="Gill J."/>
        </authorList>
    </citation>
    <scope>NUCLEOTIDE SEQUENCE</scope>
</reference>
<evidence type="ECO:0000256" key="1">
    <source>
        <dbReference type="SAM" id="MobiDB-lite"/>
    </source>
</evidence>
<evidence type="ECO:0000313" key="3">
    <source>
        <dbReference type="Proteomes" id="UP000663491"/>
    </source>
</evidence>
<dbReference type="Proteomes" id="UP000663491">
    <property type="component" value="Segment"/>
</dbReference>